<evidence type="ECO:0000313" key="1">
    <source>
        <dbReference type="EMBL" id="CAI8035407.1"/>
    </source>
</evidence>
<dbReference type="EMBL" id="CASHTH010004299">
    <property type="protein sequence ID" value="CAI8055716.1"/>
    <property type="molecule type" value="Genomic_DNA"/>
</dbReference>
<dbReference type="EMBL" id="CASHTH010003827">
    <property type="protein sequence ID" value="CAI8049977.1"/>
    <property type="molecule type" value="Genomic_DNA"/>
</dbReference>
<reference evidence="2" key="1">
    <citation type="submission" date="2023-03" db="EMBL/GenBank/DDBJ databases">
        <authorList>
            <person name="Steffen K."/>
            <person name="Cardenas P."/>
        </authorList>
    </citation>
    <scope>NUCLEOTIDE SEQUENCE</scope>
</reference>
<dbReference type="EMBL" id="CASHTH010002881">
    <property type="protein sequence ID" value="CAI8036562.1"/>
    <property type="molecule type" value="Genomic_DNA"/>
</dbReference>
<name>A0AA35SWC9_GEOBA</name>
<protein>
    <submittedName>
        <fullName evidence="2">Uncharacterized protein</fullName>
    </submittedName>
</protein>
<proteinExistence type="predicted"/>
<gene>
    <name evidence="1" type="ORF">GBAR_LOCUS19877</name>
    <name evidence="2" type="ORF">GBAR_LOCUS20483</name>
    <name evidence="3" type="ORF">GBAR_LOCUS27499</name>
    <name evidence="4" type="ORF">GBAR_LOCUS30388</name>
</gene>
<accession>A0AA35SWC9</accession>
<evidence type="ECO:0000313" key="5">
    <source>
        <dbReference type="Proteomes" id="UP001174909"/>
    </source>
</evidence>
<sequence>MALPCTKELSTMPWHYVEHALSCAKGGFPSIRHNEIRDLTATLLTEVCKDVCIEPELQPVNGEELTGSTANSQEGARLDIAANGVWGGTFERTYFDVRVFNPHAPSNRHTNLQSVYRKHEQIKKRAYEQRIREVEHATFTPLVLSATGGLAREANTFYKRLASMLASKWDHTYSHTLRWLRCRLAFSLLRSSIQAIRGARSSCGHAIRMPMAVDLIISETHLVSL</sequence>
<dbReference type="Proteomes" id="UP001174909">
    <property type="component" value="Unassembled WGS sequence"/>
</dbReference>
<evidence type="ECO:0000313" key="4">
    <source>
        <dbReference type="EMBL" id="CAI8055716.1"/>
    </source>
</evidence>
<organism evidence="2 5">
    <name type="scientific">Geodia barretti</name>
    <name type="common">Barrett's horny sponge</name>
    <dbReference type="NCBI Taxonomy" id="519541"/>
    <lineage>
        <taxon>Eukaryota</taxon>
        <taxon>Metazoa</taxon>
        <taxon>Porifera</taxon>
        <taxon>Demospongiae</taxon>
        <taxon>Heteroscleromorpha</taxon>
        <taxon>Tetractinellida</taxon>
        <taxon>Astrophorina</taxon>
        <taxon>Geodiidae</taxon>
        <taxon>Geodia</taxon>
    </lineage>
</organism>
<dbReference type="AlphaFoldDB" id="A0AA35SWC9"/>
<evidence type="ECO:0000313" key="2">
    <source>
        <dbReference type="EMBL" id="CAI8036562.1"/>
    </source>
</evidence>
<dbReference type="EMBL" id="CASHTH010002801">
    <property type="protein sequence ID" value="CAI8035407.1"/>
    <property type="molecule type" value="Genomic_DNA"/>
</dbReference>
<comment type="caution">
    <text evidence="2">The sequence shown here is derived from an EMBL/GenBank/DDBJ whole genome shotgun (WGS) entry which is preliminary data.</text>
</comment>
<keyword evidence="5" id="KW-1185">Reference proteome</keyword>
<evidence type="ECO:0000313" key="3">
    <source>
        <dbReference type="EMBL" id="CAI8049977.1"/>
    </source>
</evidence>